<name>A0A2T5PBB4_9PSED</name>
<evidence type="ECO:0000256" key="1">
    <source>
        <dbReference type="SAM" id="SignalP"/>
    </source>
</evidence>
<dbReference type="Gene3D" id="1.25.40.10">
    <property type="entry name" value="Tetratricopeptide repeat domain"/>
    <property type="match status" value="1"/>
</dbReference>
<keyword evidence="1" id="KW-0732">Signal</keyword>
<feature type="chain" id="PRO_5015511893" description="Outer membrane assembly lipoprotein YfiO" evidence="1">
    <location>
        <begin position="35"/>
        <end position="713"/>
    </location>
</feature>
<reference evidence="2 3" key="1">
    <citation type="submission" date="2018-04" db="EMBL/GenBank/DDBJ databases">
        <title>Pseudomonas sp. nov., isolated from mangrove soil.</title>
        <authorList>
            <person name="Chen C."/>
        </authorList>
    </citation>
    <scope>NUCLEOTIDE SEQUENCE [LARGE SCALE GENOMIC DNA]</scope>
    <source>
        <strain evidence="2 3">TC-11</strain>
    </source>
</reference>
<evidence type="ECO:0008006" key="4">
    <source>
        <dbReference type="Google" id="ProtNLM"/>
    </source>
</evidence>
<dbReference type="Proteomes" id="UP000244064">
    <property type="component" value="Unassembled WGS sequence"/>
</dbReference>
<organism evidence="2 3">
    <name type="scientific">Pseudomonas mangrovi</name>
    <dbReference type="NCBI Taxonomy" id="2161748"/>
    <lineage>
        <taxon>Bacteria</taxon>
        <taxon>Pseudomonadati</taxon>
        <taxon>Pseudomonadota</taxon>
        <taxon>Gammaproteobacteria</taxon>
        <taxon>Pseudomonadales</taxon>
        <taxon>Pseudomonadaceae</taxon>
        <taxon>Pseudomonas</taxon>
    </lineage>
</organism>
<comment type="caution">
    <text evidence="2">The sequence shown here is derived from an EMBL/GenBank/DDBJ whole genome shotgun (WGS) entry which is preliminary data.</text>
</comment>
<protein>
    <recommendedName>
        <fullName evidence="4">Outer membrane assembly lipoprotein YfiO</fullName>
    </recommendedName>
</protein>
<gene>
    <name evidence="2" type="ORF">DBO85_07025</name>
</gene>
<evidence type="ECO:0000313" key="3">
    <source>
        <dbReference type="Proteomes" id="UP000244064"/>
    </source>
</evidence>
<sequence length="713" mass="79521">MFDLFKEEPMRSSFPKLPSLATTLLLCLAGSASASSDFGCSSQWKLDAEQPSLCNNWPFLSPANDSRVNIRLLLDVVTELPLSEKLAQGDEPLAPLVPFDLYALHAAEAETAAPRDHAAELDALLAPLDLNTGDLALQVFAEDEGTRCRSNDLPSANAFIAAMAQDGLPLDARRILARQRMSLLLTCGPGEGSALETAELAEAPEAAPFLRYLKAAEAFYQGELAEATDGFASLHDSPQPWLRETSRYLSGRVLLNVAQEGALDEYGYLEPQQVDASSADAAIEALQAYLIEYPEGQYFASARGLLRKLHWLKRDHQALAAEFVWQWQQPAQRRNRSFRQLIDEFDDKLLFSIPSDQAQDPLLLGVLDLMALRRPWDERERLPRERFEQQKRFFMEQPGLYRYLDAARQLYGEQDPAAALKILPARPQSGPLGTLAFSEQTLRGLALERLGQREQAREHWRALLDLSRDGLQREQSQLALAMNLERSERLAEVFAADSPIDSQPIRLQLLRYVAGPALLREELRRSGGKAREALLYALLYKDLLRGHYADFVSDSAAFGPLPADSSLAVFAWSGDTRGAYSCPDLQQLAKQLAAEPEDAGARLCLGDWVRTNDLRYSPLAERPAGDELGGSAELFPGQGFSRLQAYQAVIASPDAAAQDRAYALYRAVYCFAPGGNNDCDAQEVAPEQRKEWFHQLKREYPQSHWAQSLKYYW</sequence>
<keyword evidence="3" id="KW-1185">Reference proteome</keyword>
<proteinExistence type="predicted"/>
<evidence type="ECO:0000313" key="2">
    <source>
        <dbReference type="EMBL" id="PTU75009.1"/>
    </source>
</evidence>
<dbReference type="InterPro" id="IPR011990">
    <property type="entry name" value="TPR-like_helical_dom_sf"/>
</dbReference>
<dbReference type="AlphaFoldDB" id="A0A2T5PBB4"/>
<accession>A0A2T5PBB4</accession>
<dbReference type="EMBL" id="QASN01000013">
    <property type="protein sequence ID" value="PTU75009.1"/>
    <property type="molecule type" value="Genomic_DNA"/>
</dbReference>
<feature type="signal peptide" evidence="1">
    <location>
        <begin position="1"/>
        <end position="34"/>
    </location>
</feature>